<organism evidence="1 2">
    <name type="scientific">Paramuricea clavata</name>
    <name type="common">Red gorgonian</name>
    <name type="synonym">Violescent sea-whip</name>
    <dbReference type="NCBI Taxonomy" id="317549"/>
    <lineage>
        <taxon>Eukaryota</taxon>
        <taxon>Metazoa</taxon>
        <taxon>Cnidaria</taxon>
        <taxon>Anthozoa</taxon>
        <taxon>Octocorallia</taxon>
        <taxon>Malacalcyonacea</taxon>
        <taxon>Plexauridae</taxon>
        <taxon>Paramuricea</taxon>
    </lineage>
</organism>
<keyword evidence="2" id="KW-1185">Reference proteome</keyword>
<gene>
    <name evidence="1" type="ORF">PACLA_8A083141</name>
</gene>
<sequence length="84" mass="9755">MHLTEKLVGVQSDFEDAKTKLTTLNNQLEVKEADIDRLKAQVNVNKTFERECDDLRKGLQAKEQQLQTYRTRLLPRNALLKSIN</sequence>
<comment type="caution">
    <text evidence="1">The sequence shown here is derived from an EMBL/GenBank/DDBJ whole genome shotgun (WGS) entry which is preliminary data.</text>
</comment>
<dbReference type="AlphaFoldDB" id="A0A7D9ISZ0"/>
<evidence type="ECO:0000313" key="1">
    <source>
        <dbReference type="EMBL" id="CAB4012535.1"/>
    </source>
</evidence>
<accession>A0A7D9ISZ0</accession>
<evidence type="ECO:0000313" key="2">
    <source>
        <dbReference type="Proteomes" id="UP001152795"/>
    </source>
</evidence>
<protein>
    <submittedName>
        <fullName evidence="1">Uncharacterized protein</fullName>
    </submittedName>
</protein>
<dbReference type="OrthoDB" id="10037468at2759"/>
<name>A0A7D9ISZ0_PARCT</name>
<proteinExistence type="predicted"/>
<dbReference type="EMBL" id="CACRXK020007548">
    <property type="protein sequence ID" value="CAB4012535.1"/>
    <property type="molecule type" value="Genomic_DNA"/>
</dbReference>
<dbReference type="Proteomes" id="UP001152795">
    <property type="component" value="Unassembled WGS sequence"/>
</dbReference>
<reference evidence="1" key="1">
    <citation type="submission" date="2020-04" db="EMBL/GenBank/DDBJ databases">
        <authorList>
            <person name="Alioto T."/>
            <person name="Alioto T."/>
            <person name="Gomez Garrido J."/>
        </authorList>
    </citation>
    <scope>NUCLEOTIDE SEQUENCE</scope>
    <source>
        <strain evidence="1">A484AB</strain>
    </source>
</reference>